<evidence type="ECO:0000256" key="5">
    <source>
        <dbReference type="ARBA" id="ARBA00022989"/>
    </source>
</evidence>
<evidence type="ECO:0000256" key="3">
    <source>
        <dbReference type="ARBA" id="ARBA00022475"/>
    </source>
</evidence>
<dbReference type="InterPro" id="IPR032808">
    <property type="entry name" value="DoxX"/>
</dbReference>
<keyword evidence="5" id="KW-1133">Transmembrane helix</keyword>
<keyword evidence="4" id="KW-0812">Transmembrane</keyword>
<evidence type="ECO:0000256" key="6">
    <source>
        <dbReference type="ARBA" id="ARBA00023136"/>
    </source>
</evidence>
<sequence>MMVDRSWWVRLLGADGPAAVICVRLLVGVVFLSEGIQKFVYPHQLGPGRFTKIGIPAATFFADLDGVVEIGCGSLLIVGLLTRLAAVPLLIDICGAIGLTKIRELQPGGFLGVHGFWGMAHDARADWSMLLGLIFLLWVGPGRWSLDHALTRRVGASGGRREEVAV</sequence>
<name>A0A231GVU0_9NOCA</name>
<dbReference type="GO" id="GO:0005886">
    <property type="term" value="C:plasma membrane"/>
    <property type="evidence" value="ECO:0007669"/>
    <property type="project" value="UniProtKB-SubCell"/>
</dbReference>
<proteinExistence type="inferred from homology"/>
<keyword evidence="8" id="KW-1185">Reference proteome</keyword>
<dbReference type="PANTHER" id="PTHR33452">
    <property type="entry name" value="OXIDOREDUCTASE CATD-RELATED"/>
    <property type="match status" value="1"/>
</dbReference>
<evidence type="ECO:0000256" key="2">
    <source>
        <dbReference type="ARBA" id="ARBA00006679"/>
    </source>
</evidence>
<evidence type="ECO:0000256" key="1">
    <source>
        <dbReference type="ARBA" id="ARBA00004651"/>
    </source>
</evidence>
<protein>
    <submittedName>
        <fullName evidence="7">Putative membrane protein</fullName>
    </submittedName>
</protein>
<dbReference type="PANTHER" id="PTHR33452:SF1">
    <property type="entry name" value="INNER MEMBRANE PROTEIN YPHA-RELATED"/>
    <property type="match status" value="1"/>
</dbReference>
<dbReference type="EMBL" id="NGAF01000029">
    <property type="protein sequence ID" value="OXR40601.1"/>
    <property type="molecule type" value="Genomic_DNA"/>
</dbReference>
<evidence type="ECO:0000313" key="8">
    <source>
        <dbReference type="Proteomes" id="UP000215506"/>
    </source>
</evidence>
<dbReference type="Proteomes" id="UP000215506">
    <property type="component" value="Unassembled WGS sequence"/>
</dbReference>
<dbReference type="InterPro" id="IPR051907">
    <property type="entry name" value="DoxX-like_oxidoreductase"/>
</dbReference>
<comment type="similarity">
    <text evidence="2">Belongs to the DoxX family.</text>
</comment>
<evidence type="ECO:0000313" key="7">
    <source>
        <dbReference type="EMBL" id="OXR40601.1"/>
    </source>
</evidence>
<keyword evidence="6" id="KW-0472">Membrane</keyword>
<comment type="caution">
    <text evidence="7">The sequence shown here is derived from an EMBL/GenBank/DDBJ whole genome shotgun (WGS) entry which is preliminary data.</text>
</comment>
<keyword evidence="3" id="KW-1003">Cell membrane</keyword>
<reference evidence="7 8" key="1">
    <citation type="submission" date="2017-07" db="EMBL/GenBank/DDBJ databases">
        <title>First draft Genome Sequence of Nocardia cerradoensis isolated from human infection.</title>
        <authorList>
            <person name="Carrasco G."/>
        </authorList>
    </citation>
    <scope>NUCLEOTIDE SEQUENCE [LARGE SCALE GENOMIC DNA]</scope>
    <source>
        <strain evidence="7 8">CNM20130759</strain>
    </source>
</reference>
<dbReference type="Pfam" id="PF07681">
    <property type="entry name" value="DoxX"/>
    <property type="match status" value="1"/>
</dbReference>
<evidence type="ECO:0000256" key="4">
    <source>
        <dbReference type="ARBA" id="ARBA00022692"/>
    </source>
</evidence>
<gene>
    <name evidence="7" type="ORF">B7C42_07286</name>
</gene>
<accession>A0A231GVU0</accession>
<organism evidence="7 8">
    <name type="scientific">Nocardia cerradoensis</name>
    <dbReference type="NCBI Taxonomy" id="85688"/>
    <lineage>
        <taxon>Bacteria</taxon>
        <taxon>Bacillati</taxon>
        <taxon>Actinomycetota</taxon>
        <taxon>Actinomycetes</taxon>
        <taxon>Mycobacteriales</taxon>
        <taxon>Nocardiaceae</taxon>
        <taxon>Nocardia</taxon>
    </lineage>
</organism>
<dbReference type="AlphaFoldDB" id="A0A231GVU0"/>
<comment type="subcellular location">
    <subcellularLocation>
        <location evidence="1">Cell membrane</location>
        <topology evidence="1">Multi-pass membrane protein</topology>
    </subcellularLocation>
</comment>